<dbReference type="RefSeq" id="WP_152865221.1">
    <property type="nucleotide sequence ID" value="NZ_VMNX01000085.1"/>
</dbReference>
<gene>
    <name evidence="1" type="ORF">FPZ41_22195</name>
</gene>
<comment type="caution">
    <text evidence="1">The sequence shown here is derived from an EMBL/GenBank/DDBJ whole genome shotgun (WGS) entry which is preliminary data.</text>
</comment>
<name>A0A5N8WX39_9ACTN</name>
<keyword evidence="2" id="KW-1185">Reference proteome</keyword>
<accession>A0A5N8WX39</accession>
<organism evidence="1 2">
    <name type="scientific">Streptomyces acidicola</name>
    <dbReference type="NCBI Taxonomy" id="2596892"/>
    <lineage>
        <taxon>Bacteria</taxon>
        <taxon>Bacillati</taxon>
        <taxon>Actinomycetota</taxon>
        <taxon>Actinomycetes</taxon>
        <taxon>Kitasatosporales</taxon>
        <taxon>Streptomycetaceae</taxon>
        <taxon>Streptomyces</taxon>
    </lineage>
</organism>
<reference evidence="1 2" key="1">
    <citation type="submission" date="2019-09" db="EMBL/GenBank/DDBJ databases">
        <authorList>
            <person name="Duangmal K."/>
            <person name="Teo W.F.A."/>
            <person name="Lipun K."/>
        </authorList>
    </citation>
    <scope>NUCLEOTIDE SEQUENCE [LARGE SCALE GENOMIC DNA]</scope>
    <source>
        <strain evidence="1 2">K1PN6</strain>
    </source>
</reference>
<sequence length="82" mass="8345">MPPQAASGNPEPGNPSGYDATLCVEELRAALAEHGITLPSLRVDLPSFASAYPSEGGLLALGNCNVATARTLVAVLRGAAER</sequence>
<protein>
    <submittedName>
        <fullName evidence="1">Uncharacterized protein</fullName>
    </submittedName>
</protein>
<dbReference type="AlphaFoldDB" id="A0A5N8WX39"/>
<evidence type="ECO:0000313" key="2">
    <source>
        <dbReference type="Proteomes" id="UP000373149"/>
    </source>
</evidence>
<dbReference type="Proteomes" id="UP000373149">
    <property type="component" value="Unassembled WGS sequence"/>
</dbReference>
<dbReference type="EMBL" id="VMNX01000085">
    <property type="protein sequence ID" value="MPY51128.1"/>
    <property type="molecule type" value="Genomic_DNA"/>
</dbReference>
<evidence type="ECO:0000313" key="1">
    <source>
        <dbReference type="EMBL" id="MPY51128.1"/>
    </source>
</evidence>
<proteinExistence type="predicted"/>